<feature type="transmembrane region" description="Helical" evidence="2">
    <location>
        <begin position="59"/>
        <end position="77"/>
    </location>
</feature>
<keyword evidence="2" id="KW-0812">Transmembrane</keyword>
<proteinExistence type="predicted"/>
<gene>
    <name evidence="3" type="ORF">B5C34_05260</name>
</gene>
<evidence type="ECO:0000313" key="4">
    <source>
        <dbReference type="Proteomes" id="UP000198462"/>
    </source>
</evidence>
<feature type="region of interest" description="Disordered" evidence="1">
    <location>
        <begin position="17"/>
        <end position="46"/>
    </location>
</feature>
<sequence>MSENKTFGQRLKDAYFEPADRAGIKPKPAPADEEGETVLPPAAPAFPVEPDKPGGNAKFIGGALIVLGLALVLWAFFSPIGVPTSGRFGIEETVVNLQLLSRTWALRLTGLALFLAGVRIWIYGAEAGTRDPLKAINSEQ</sequence>
<name>A0A219B3J2_9SPHN</name>
<dbReference type="AlphaFoldDB" id="A0A219B3J2"/>
<dbReference type="EMBL" id="NFZT01000001">
    <property type="protein sequence ID" value="OWV32920.1"/>
    <property type="molecule type" value="Genomic_DNA"/>
</dbReference>
<accession>A0A219B3J2</accession>
<keyword evidence="2" id="KW-0472">Membrane</keyword>
<organism evidence="3 4">
    <name type="scientific">Pacificimonas flava</name>
    <dbReference type="NCBI Taxonomy" id="1234595"/>
    <lineage>
        <taxon>Bacteria</taxon>
        <taxon>Pseudomonadati</taxon>
        <taxon>Pseudomonadota</taxon>
        <taxon>Alphaproteobacteria</taxon>
        <taxon>Sphingomonadales</taxon>
        <taxon>Sphingosinicellaceae</taxon>
        <taxon>Pacificimonas</taxon>
    </lineage>
</organism>
<comment type="caution">
    <text evidence="3">The sequence shown here is derived from an EMBL/GenBank/DDBJ whole genome shotgun (WGS) entry which is preliminary data.</text>
</comment>
<feature type="transmembrane region" description="Helical" evidence="2">
    <location>
        <begin position="104"/>
        <end position="124"/>
    </location>
</feature>
<protein>
    <submittedName>
        <fullName evidence="3">Uncharacterized protein</fullName>
    </submittedName>
</protein>
<keyword evidence="4" id="KW-1185">Reference proteome</keyword>
<dbReference type="Proteomes" id="UP000198462">
    <property type="component" value="Unassembled WGS sequence"/>
</dbReference>
<evidence type="ECO:0000256" key="1">
    <source>
        <dbReference type="SAM" id="MobiDB-lite"/>
    </source>
</evidence>
<evidence type="ECO:0000256" key="2">
    <source>
        <dbReference type="SAM" id="Phobius"/>
    </source>
</evidence>
<reference evidence="4" key="1">
    <citation type="submission" date="2017-05" db="EMBL/GenBank/DDBJ databases">
        <authorList>
            <person name="Lin X."/>
        </authorList>
    </citation>
    <scope>NUCLEOTIDE SEQUENCE [LARGE SCALE GENOMIC DNA]</scope>
    <source>
        <strain evidence="4">JLT2012</strain>
    </source>
</reference>
<evidence type="ECO:0000313" key="3">
    <source>
        <dbReference type="EMBL" id="OWV32920.1"/>
    </source>
</evidence>
<dbReference type="RefSeq" id="WP_088711709.1">
    <property type="nucleotide sequence ID" value="NZ_NFZT01000001.1"/>
</dbReference>
<keyword evidence="2" id="KW-1133">Transmembrane helix</keyword>